<dbReference type="OrthoDB" id="223410at2"/>
<feature type="chain" id="PRO_5016458483" evidence="1">
    <location>
        <begin position="22"/>
        <end position="437"/>
    </location>
</feature>
<organism evidence="2 3">
    <name type="scientific">Echinicola strongylocentroti</name>
    <dbReference type="NCBI Taxonomy" id="1795355"/>
    <lineage>
        <taxon>Bacteria</taxon>
        <taxon>Pseudomonadati</taxon>
        <taxon>Bacteroidota</taxon>
        <taxon>Cytophagia</taxon>
        <taxon>Cytophagales</taxon>
        <taxon>Cyclobacteriaceae</taxon>
        <taxon>Echinicola</taxon>
    </lineage>
</organism>
<proteinExistence type="predicted"/>
<dbReference type="AlphaFoldDB" id="A0A2Z4IHJ8"/>
<evidence type="ECO:0000256" key="1">
    <source>
        <dbReference type="SAM" id="SignalP"/>
    </source>
</evidence>
<sequence length="437" mass="49179">MKMTNVLMGLLLAGVFLTACSSQRPLGETVDATVVGEGWANNSVNAVIFRRNSLTTYKDTQFTAYYDPSGRLVLAKRKLGEEDWEVHQTQYTGNTADAHNTISIAVDGAGYLHVSWDHHNNPLRYAKSVAPLSLELGEQQPMTDKLEEDVTYPEFHNLPNGDLLFLYRSGESGRGNLVLNRYNSQTGKWQQMHHNLIDGEGERNAYWQACVDQQGTVHLSWVWRETYDVSTNHDMAYARSTDGGRTWEKSTGEAYTLPINLGSAEYAWKIPQNSSLINQTAVTADQNGNPYIATYWNDGGVTQYQVIYQENGSWKKVSPGFRQSEFVLGGGGTKRIPISRPQVLVDAHGDKTALYLIFNDEERGHKVSMAYTPALGHQPWDIKDLTPQSVGQWEPSYDIELWKNQRKFHLFVQKVEQIDGEGLAEGKTSPVRVLEVR</sequence>
<dbReference type="Pfam" id="PF15892">
    <property type="entry name" value="BNR_4"/>
    <property type="match status" value="1"/>
</dbReference>
<dbReference type="RefSeq" id="WP_112783593.1">
    <property type="nucleotide sequence ID" value="NZ_CP030041.1"/>
</dbReference>
<protein>
    <submittedName>
        <fullName evidence="2">Neuraminidase</fullName>
    </submittedName>
</protein>
<keyword evidence="1" id="KW-0732">Signal</keyword>
<feature type="signal peptide" evidence="1">
    <location>
        <begin position="1"/>
        <end position="21"/>
    </location>
</feature>
<keyword evidence="3" id="KW-1185">Reference proteome</keyword>
<evidence type="ECO:0000313" key="3">
    <source>
        <dbReference type="Proteomes" id="UP000248688"/>
    </source>
</evidence>
<evidence type="ECO:0000313" key="2">
    <source>
        <dbReference type="EMBL" id="AWW30209.1"/>
    </source>
</evidence>
<dbReference type="InterPro" id="IPR036278">
    <property type="entry name" value="Sialidase_sf"/>
</dbReference>
<dbReference type="Proteomes" id="UP000248688">
    <property type="component" value="Chromosome"/>
</dbReference>
<dbReference type="PROSITE" id="PS51257">
    <property type="entry name" value="PROKAR_LIPOPROTEIN"/>
    <property type="match status" value="1"/>
</dbReference>
<dbReference type="EMBL" id="CP030041">
    <property type="protein sequence ID" value="AWW30209.1"/>
    <property type="molecule type" value="Genomic_DNA"/>
</dbReference>
<dbReference type="Gene3D" id="2.120.10.10">
    <property type="match status" value="1"/>
</dbReference>
<name>A0A2Z4IHJ8_9BACT</name>
<dbReference type="KEGG" id="est:DN752_08775"/>
<gene>
    <name evidence="2" type="ORF">DN752_08775</name>
</gene>
<dbReference type="SUPFAM" id="SSF50939">
    <property type="entry name" value="Sialidases"/>
    <property type="match status" value="1"/>
</dbReference>
<accession>A0A2Z4IHJ8</accession>
<reference evidence="2 3" key="1">
    <citation type="submission" date="2018-06" db="EMBL/GenBank/DDBJ databases">
        <title>Echinicola strongylocentroti sp. nov., isolated from a sea urchin Strongylocentrotus intermedius.</title>
        <authorList>
            <person name="Bae S.S."/>
        </authorList>
    </citation>
    <scope>NUCLEOTIDE SEQUENCE [LARGE SCALE GENOMIC DNA]</scope>
    <source>
        <strain evidence="2 3">MEBiC08714</strain>
    </source>
</reference>